<dbReference type="Proteomes" id="UP000070659">
    <property type="component" value="Unassembled WGS sequence"/>
</dbReference>
<dbReference type="SUPFAM" id="SSF53850">
    <property type="entry name" value="Periplasmic binding protein-like II"/>
    <property type="match status" value="1"/>
</dbReference>
<accession>A0A132N6F3</accession>
<dbReference type="RefSeq" id="WP_066887763.1">
    <property type="nucleotide sequence ID" value="NZ_JYIJ01000010.1"/>
</dbReference>
<dbReference type="PATRIC" id="fig|1469144.10.peg.2567"/>
<reference evidence="2" key="3">
    <citation type="submission" date="2015-04" db="EMBL/GenBank/DDBJ databases">
        <title>Physiological reanalysis, assessment of diazotrophy, and genome sequences of multiple isolates of Streptomyces thermoautotrophicus.</title>
        <authorList>
            <person name="MacKellar D.C."/>
            <person name="Lieber L."/>
            <person name="Norman J."/>
            <person name="Bolger A."/>
            <person name="Tobin C."/>
            <person name="Murray J.W."/>
            <person name="Woodward J."/>
            <person name="Friesen M."/>
            <person name="Prell J."/>
        </authorList>
    </citation>
    <scope>NUCLEOTIDE SEQUENCE [LARGE SCALE GENOMIC DNA]</scope>
    <source>
        <strain evidence="2">H1</strain>
    </source>
</reference>
<evidence type="ECO:0000313" key="4">
    <source>
        <dbReference type="Proteomes" id="UP000070188"/>
    </source>
</evidence>
<dbReference type="STRING" id="1469144.LI90_2366"/>
<dbReference type="EMBL" id="JYIJ01000010">
    <property type="protein sequence ID" value="KWX05709.1"/>
    <property type="molecule type" value="Genomic_DNA"/>
</dbReference>
<reference evidence="4" key="2">
    <citation type="submission" date="2015-04" db="EMBL/GenBank/DDBJ databases">
        <title>Physiological reanalysis, assessment of diazotrophy, and genome sequences of multiple isolates of Streptomyces thermoautotrophicus.</title>
        <authorList>
            <person name="MacKellar D.C."/>
            <person name="Lieber L."/>
            <person name="Norman J."/>
            <person name="Bolger A."/>
            <person name="Tobin C."/>
            <person name="Murray J.W."/>
            <person name="Chang R."/>
            <person name="Ford T."/>
            <person name="Nguyen P.Q."/>
            <person name="Woodward J."/>
            <person name="Permingeat H."/>
            <person name="Joshi N.S."/>
            <person name="Silver P.A."/>
            <person name="Usadel B."/>
            <person name="Rutherford A.W."/>
            <person name="Friesen M."/>
            <person name="Prell J."/>
        </authorList>
    </citation>
    <scope>NUCLEOTIDE SEQUENCE [LARGE SCALE GENOMIC DNA]</scope>
    <source>
        <strain evidence="4">H1</strain>
    </source>
</reference>
<comment type="caution">
    <text evidence="3">The sequence shown here is derived from an EMBL/GenBank/DDBJ whole genome shotgun (WGS) entry which is preliminary data.</text>
</comment>
<dbReference type="AlphaFoldDB" id="A0A132N6F3"/>
<name>A0A132N6F3_9ACTN</name>
<dbReference type="Pfam" id="PF13531">
    <property type="entry name" value="SBP_bac_11"/>
    <property type="match status" value="1"/>
</dbReference>
<feature type="region of interest" description="Disordered" evidence="1">
    <location>
        <begin position="288"/>
        <end position="320"/>
    </location>
</feature>
<reference evidence="3 5" key="1">
    <citation type="submission" date="2015-02" db="EMBL/GenBank/DDBJ databases">
        <title>Physiological reanalysis, assessment of diazotrophy, and genome sequences of multiple isolates of Streptomyces thermoautotrophicus.</title>
        <authorList>
            <person name="MacKellar D.C."/>
            <person name="Lieber L."/>
            <person name="Norman J."/>
            <person name="Bolger A."/>
            <person name="Tobin C."/>
            <person name="Murray J.W."/>
            <person name="Prell J."/>
        </authorList>
    </citation>
    <scope>NUCLEOTIDE SEQUENCE [LARGE SCALE GENOMIC DNA]</scope>
    <source>
        <strain evidence="3 5">UBT1</strain>
    </source>
</reference>
<gene>
    <name evidence="2" type="ORF">LI90_2366</name>
    <name evidence="3" type="ORF">TH66_01290</name>
</gene>
<evidence type="ECO:0008006" key="6">
    <source>
        <dbReference type="Google" id="ProtNLM"/>
    </source>
</evidence>
<evidence type="ECO:0000313" key="2">
    <source>
        <dbReference type="EMBL" id="KWX01338.1"/>
    </source>
</evidence>
<dbReference type="EMBL" id="LAXD01000001">
    <property type="protein sequence ID" value="KWX01338.1"/>
    <property type="molecule type" value="Genomic_DNA"/>
</dbReference>
<keyword evidence="4" id="KW-1185">Reference proteome</keyword>
<sequence length="339" mass="35823">MKLGLISGVVTVAALLGVGGWALSQEGVPSCSEITIAAAPDIAPSLQRIAAGYGERLQESCAEVTVEAVEPEKVARDLAESGTTTPSTLPDVWIPDSSLWLTQARSTPHGALITPDKGASVATSAVVLAMAEPRARPLGWPNLQVTWAQAVQRFRVALPDPTRNAVGLAALIAAQPTAASSPQDHTAYLALLRGLAPRTSPRVTDLVNQVTRTAGRSSEAVAFPVSEQTVWRHNSSNGTASRLAAIYPSDGTPSLDYPYLVLGRGENRAAEEFRRYLITTDARRSLLRDGFRGPDGVPGPQLSRDKGVDPTLPKPVLTPADAAGFALRAWRTATTEQRG</sequence>
<organism evidence="3 5">
    <name type="scientific">Carbonactinospora thermoautotrophica</name>
    <dbReference type="NCBI Taxonomy" id="1469144"/>
    <lineage>
        <taxon>Bacteria</taxon>
        <taxon>Bacillati</taxon>
        <taxon>Actinomycetota</taxon>
        <taxon>Actinomycetes</taxon>
        <taxon>Kitasatosporales</taxon>
        <taxon>Carbonactinosporaceae</taxon>
        <taxon>Carbonactinospora</taxon>
    </lineage>
</organism>
<dbReference type="Proteomes" id="UP000070188">
    <property type="component" value="Unassembled WGS sequence"/>
</dbReference>
<evidence type="ECO:0000313" key="3">
    <source>
        <dbReference type="EMBL" id="KWX05709.1"/>
    </source>
</evidence>
<protein>
    <recommendedName>
        <fullName evidence="6">ABC transporter substrate-binding protein</fullName>
    </recommendedName>
</protein>
<evidence type="ECO:0000256" key="1">
    <source>
        <dbReference type="SAM" id="MobiDB-lite"/>
    </source>
</evidence>
<evidence type="ECO:0000313" key="5">
    <source>
        <dbReference type="Proteomes" id="UP000070659"/>
    </source>
</evidence>
<proteinExistence type="predicted"/>